<evidence type="ECO:0000313" key="12">
    <source>
        <dbReference type="EMBL" id="ROW12282.1"/>
    </source>
</evidence>
<dbReference type="GO" id="GO:0000139">
    <property type="term" value="C:Golgi membrane"/>
    <property type="evidence" value="ECO:0007669"/>
    <property type="project" value="TreeGrafter"/>
</dbReference>
<feature type="region of interest" description="Disordered" evidence="10">
    <location>
        <begin position="404"/>
        <end position="429"/>
    </location>
</feature>
<feature type="transmembrane region" description="Helical" evidence="11">
    <location>
        <begin position="56"/>
        <end position="78"/>
    </location>
</feature>
<comment type="subcellular location">
    <subcellularLocation>
        <location evidence="1">Endoplasmic reticulum membrane</location>
        <topology evidence="1">Multi-pass membrane protein</topology>
    </subcellularLocation>
</comment>
<dbReference type="AlphaFoldDB" id="A0A423X8I8"/>
<dbReference type="STRING" id="356882.A0A423X8I8"/>
<feature type="transmembrane region" description="Helical" evidence="11">
    <location>
        <begin position="228"/>
        <end position="246"/>
    </location>
</feature>
<comment type="caution">
    <text evidence="12">The sequence shown here is derived from an EMBL/GenBank/DDBJ whole genome shotgun (WGS) entry which is preliminary data.</text>
</comment>
<dbReference type="PANTHER" id="PTHR10778:SF10">
    <property type="entry name" value="SOLUTE CARRIER FAMILY 35 MEMBER B1"/>
    <property type="match status" value="1"/>
</dbReference>
<gene>
    <name evidence="12" type="ORF">VMCG_00444</name>
</gene>
<keyword evidence="13" id="KW-1185">Reference proteome</keyword>
<keyword evidence="5 11" id="KW-0812">Transmembrane</keyword>
<evidence type="ECO:0000256" key="10">
    <source>
        <dbReference type="SAM" id="MobiDB-lite"/>
    </source>
</evidence>
<feature type="compositionally biased region" description="Low complexity" evidence="10">
    <location>
        <begin position="32"/>
        <end position="44"/>
    </location>
</feature>
<evidence type="ECO:0000256" key="6">
    <source>
        <dbReference type="ARBA" id="ARBA00022824"/>
    </source>
</evidence>
<dbReference type="InterPro" id="IPR037185">
    <property type="entry name" value="EmrE-like"/>
</dbReference>
<dbReference type="EMBL" id="LKEA01000001">
    <property type="protein sequence ID" value="ROW12282.1"/>
    <property type="molecule type" value="Genomic_DNA"/>
</dbReference>
<dbReference type="OrthoDB" id="1601at2759"/>
<sequence length="429" mass="46683">MARSKQAMPVKRAPSSEYTSKQDRFPKSATDVAVSANGNSNGNGKAQVAARPREDAVAGIFQLLVCVGGIYASFITWGLLQEKVTTTPYTNDDGTTEIWKYGVFLLTIQSLFSSVTGSLYLWWSTPRGQPVPAIIPTTRMIPSLLLVAFTQALAGPFGMASLAHVNYITYTLAKSCKLLPVMFLHVTLFRRRYTLQKYLVVAAVTAGVAIFTLNSGKKHKGSSSHSGQTAWGMLLLGINLLFDGLTNSTQDYIVSEFRPYRGPQMMCANNMMSSALSGAYLVLSPWLVHTALGDWLGMADASAAGELYGALGFMARHPEAWWHVLGFAACGAVGQVFIFYTIANFGSVILVTVTVTRKMLTMILSVVYYGHSLNPKQWMGVLFVFGGIGYEAWMKQRSEMQKKDAGKAGKARQQEVVVSGEGGGEKKEL</sequence>
<organism evidence="12 13">
    <name type="scientific">Cytospora schulzeri</name>
    <dbReference type="NCBI Taxonomy" id="448051"/>
    <lineage>
        <taxon>Eukaryota</taxon>
        <taxon>Fungi</taxon>
        <taxon>Dikarya</taxon>
        <taxon>Ascomycota</taxon>
        <taxon>Pezizomycotina</taxon>
        <taxon>Sordariomycetes</taxon>
        <taxon>Sordariomycetidae</taxon>
        <taxon>Diaporthales</taxon>
        <taxon>Cytosporaceae</taxon>
        <taxon>Cytospora</taxon>
    </lineage>
</organism>
<evidence type="ECO:0000256" key="8">
    <source>
        <dbReference type="ARBA" id="ARBA00023136"/>
    </source>
</evidence>
<name>A0A423X8I8_9PEZI</name>
<comment type="similarity">
    <text evidence="2">Belongs to the nucleotide-sugar transporter family. SLC35B subfamily.</text>
</comment>
<dbReference type="PANTHER" id="PTHR10778">
    <property type="entry name" value="SOLUTE CARRIER FAMILY 35 MEMBER B"/>
    <property type="match status" value="1"/>
</dbReference>
<dbReference type="GO" id="GO:0005789">
    <property type="term" value="C:endoplasmic reticulum membrane"/>
    <property type="evidence" value="ECO:0007669"/>
    <property type="project" value="UniProtKB-SubCell"/>
</dbReference>
<evidence type="ECO:0000256" key="1">
    <source>
        <dbReference type="ARBA" id="ARBA00004477"/>
    </source>
</evidence>
<protein>
    <recommendedName>
        <fullName evidence="9">UDP-galactose transporter homolog 1</fullName>
    </recommendedName>
</protein>
<feature type="transmembrane region" description="Helical" evidence="11">
    <location>
        <begin position="198"/>
        <end position="216"/>
    </location>
</feature>
<evidence type="ECO:0000256" key="3">
    <source>
        <dbReference type="ARBA" id="ARBA00022448"/>
    </source>
</evidence>
<feature type="transmembrane region" description="Helical" evidence="11">
    <location>
        <begin position="377"/>
        <end position="393"/>
    </location>
</feature>
<keyword evidence="7 11" id="KW-1133">Transmembrane helix</keyword>
<feature type="region of interest" description="Disordered" evidence="10">
    <location>
        <begin position="1"/>
        <end position="46"/>
    </location>
</feature>
<dbReference type="GO" id="GO:0005460">
    <property type="term" value="F:UDP-glucose transmembrane transporter activity"/>
    <property type="evidence" value="ECO:0007669"/>
    <property type="project" value="TreeGrafter"/>
</dbReference>
<feature type="transmembrane region" description="Helical" evidence="11">
    <location>
        <begin position="349"/>
        <end position="371"/>
    </location>
</feature>
<feature type="transmembrane region" description="Helical" evidence="11">
    <location>
        <begin position="267"/>
        <end position="288"/>
    </location>
</feature>
<evidence type="ECO:0000313" key="13">
    <source>
        <dbReference type="Proteomes" id="UP000283895"/>
    </source>
</evidence>
<feature type="transmembrane region" description="Helical" evidence="11">
    <location>
        <begin position="98"/>
        <end position="123"/>
    </location>
</feature>
<evidence type="ECO:0000256" key="9">
    <source>
        <dbReference type="ARBA" id="ARBA00041103"/>
    </source>
</evidence>
<keyword evidence="6" id="KW-0256">Endoplasmic reticulum</keyword>
<evidence type="ECO:0000256" key="4">
    <source>
        <dbReference type="ARBA" id="ARBA00022597"/>
    </source>
</evidence>
<accession>A0A423X8I8</accession>
<keyword evidence="8 11" id="KW-0472">Membrane</keyword>
<evidence type="ECO:0000256" key="11">
    <source>
        <dbReference type="SAM" id="Phobius"/>
    </source>
</evidence>
<dbReference type="SUPFAM" id="SSF103481">
    <property type="entry name" value="Multidrug resistance efflux transporter EmrE"/>
    <property type="match status" value="1"/>
</dbReference>
<evidence type="ECO:0000256" key="2">
    <source>
        <dbReference type="ARBA" id="ARBA00010694"/>
    </source>
</evidence>
<feature type="transmembrane region" description="Helical" evidence="11">
    <location>
        <begin position="320"/>
        <end position="342"/>
    </location>
</feature>
<reference evidence="12 13" key="1">
    <citation type="submission" date="2015-09" db="EMBL/GenBank/DDBJ databases">
        <title>Host preference determinants of Valsa canker pathogens revealed by comparative genomics.</title>
        <authorList>
            <person name="Yin Z."/>
            <person name="Huang L."/>
        </authorList>
    </citation>
    <scope>NUCLEOTIDE SEQUENCE [LARGE SCALE GENOMIC DNA]</scope>
    <source>
        <strain evidence="12 13">03-1</strain>
    </source>
</reference>
<evidence type="ECO:0000256" key="7">
    <source>
        <dbReference type="ARBA" id="ARBA00022989"/>
    </source>
</evidence>
<keyword evidence="3" id="KW-0813">Transport</keyword>
<proteinExistence type="inferred from homology"/>
<dbReference type="InterPro" id="IPR013657">
    <property type="entry name" value="SCL35B1-4/HUT1"/>
</dbReference>
<feature type="transmembrane region" description="Helical" evidence="11">
    <location>
        <begin position="144"/>
        <end position="161"/>
    </location>
</feature>
<dbReference type="GO" id="GO:0005459">
    <property type="term" value="F:UDP-galactose transmembrane transporter activity"/>
    <property type="evidence" value="ECO:0007669"/>
    <property type="project" value="TreeGrafter"/>
</dbReference>
<evidence type="ECO:0000256" key="5">
    <source>
        <dbReference type="ARBA" id="ARBA00022692"/>
    </source>
</evidence>
<dbReference type="Proteomes" id="UP000283895">
    <property type="component" value="Unassembled WGS sequence"/>
</dbReference>
<dbReference type="Pfam" id="PF08449">
    <property type="entry name" value="UAA"/>
    <property type="match status" value="1"/>
</dbReference>
<keyword evidence="4" id="KW-0762">Sugar transport</keyword>